<dbReference type="AlphaFoldDB" id="A0A5B8UU69"/>
<dbReference type="SUPFAM" id="SSF143011">
    <property type="entry name" value="RelE-like"/>
    <property type="match status" value="1"/>
</dbReference>
<sequence length="112" mass="13465">MEKIRTVKFYKRYFLDFFEGQRPKVKEKIVWTLKIIEETRLIPENYFKYLEGTEGLYEIRVQSGGDIFRIFCFFDEGQLIIAVNGFQKKTPKTPIKDIVRALKIKKEYEKAK</sequence>
<name>A0A5B8UU69_9SPHI</name>
<protein>
    <submittedName>
        <fullName evidence="1">Type II toxin-antitoxin system RelE/ParE family toxin</fullName>
    </submittedName>
</protein>
<dbReference type="Pfam" id="PF05973">
    <property type="entry name" value="Gp49"/>
    <property type="match status" value="1"/>
</dbReference>
<dbReference type="RefSeq" id="WP_147031171.1">
    <property type="nucleotide sequence ID" value="NZ_CP042436.1"/>
</dbReference>
<proteinExistence type="predicted"/>
<evidence type="ECO:0000313" key="1">
    <source>
        <dbReference type="EMBL" id="QEC62594.1"/>
    </source>
</evidence>
<keyword evidence="2" id="KW-1185">Reference proteome</keyword>
<dbReference type="Proteomes" id="UP000321479">
    <property type="component" value="Chromosome"/>
</dbReference>
<dbReference type="InterPro" id="IPR009241">
    <property type="entry name" value="HigB-like"/>
</dbReference>
<accession>A0A5B8UU69</accession>
<dbReference type="KEGG" id="mgin:FRZ54_08335"/>
<evidence type="ECO:0000313" key="2">
    <source>
        <dbReference type="Proteomes" id="UP000321479"/>
    </source>
</evidence>
<organism evidence="1 2">
    <name type="scientific">Mucilaginibacter ginsenosidivorans</name>
    <dbReference type="NCBI Taxonomy" id="398053"/>
    <lineage>
        <taxon>Bacteria</taxon>
        <taxon>Pseudomonadati</taxon>
        <taxon>Bacteroidota</taxon>
        <taxon>Sphingobacteriia</taxon>
        <taxon>Sphingobacteriales</taxon>
        <taxon>Sphingobacteriaceae</taxon>
        <taxon>Mucilaginibacter</taxon>
    </lineage>
</organism>
<dbReference type="InterPro" id="IPR035093">
    <property type="entry name" value="RelE/ParE_toxin_dom_sf"/>
</dbReference>
<dbReference type="OrthoDB" id="573082at2"/>
<gene>
    <name evidence="1" type="ORF">FRZ54_08335</name>
</gene>
<dbReference type="EMBL" id="CP042436">
    <property type="protein sequence ID" value="QEC62594.1"/>
    <property type="molecule type" value="Genomic_DNA"/>
</dbReference>
<reference evidence="1 2" key="1">
    <citation type="journal article" date="2017" name="Curr. Microbiol.">
        <title>Mucilaginibacter ginsenosidivorans sp. nov., Isolated from Soil of Ginseng Field.</title>
        <authorList>
            <person name="Kim M.M."/>
            <person name="Siddiqi M.Z."/>
            <person name="Im W.T."/>
        </authorList>
    </citation>
    <scope>NUCLEOTIDE SEQUENCE [LARGE SCALE GENOMIC DNA]</scope>
    <source>
        <strain evidence="1 2">Gsoil 3017</strain>
    </source>
</reference>